<keyword evidence="4" id="KW-0999">Mitochondrion inner membrane</keyword>
<dbReference type="InterPro" id="IPR019133">
    <property type="entry name" value="MIC60"/>
</dbReference>
<proteinExistence type="inferred from homology"/>
<dbReference type="EMBL" id="JABFAF010000007">
    <property type="protein sequence ID" value="MBA0860310.1"/>
    <property type="molecule type" value="Genomic_DNA"/>
</dbReference>
<dbReference type="Proteomes" id="UP000593576">
    <property type="component" value="Unassembled WGS sequence"/>
</dbReference>
<evidence type="ECO:0000256" key="3">
    <source>
        <dbReference type="ARBA" id="ARBA00022692"/>
    </source>
</evidence>
<evidence type="ECO:0000256" key="2">
    <source>
        <dbReference type="ARBA" id="ARBA00010877"/>
    </source>
</evidence>
<accession>A0A7J9LNJ3</accession>
<keyword evidence="6" id="KW-0496">Mitochondrion</keyword>
<keyword evidence="7" id="KW-0472">Membrane</keyword>
<dbReference type="PANTHER" id="PTHR15415:SF7">
    <property type="entry name" value="MICOS COMPLEX SUBUNIT MIC60"/>
    <property type="match status" value="1"/>
</dbReference>
<comment type="subcellular location">
    <subcellularLocation>
        <location evidence="1">Mitochondrion inner membrane</location>
    </subcellularLocation>
</comment>
<reference evidence="8 9" key="1">
    <citation type="journal article" date="2019" name="Genome Biol. Evol.">
        <title>Insights into the evolution of the New World diploid cottons (Gossypium, subgenus Houzingenia) based on genome sequencing.</title>
        <authorList>
            <person name="Grover C.E."/>
            <person name="Arick M.A. 2nd"/>
            <person name="Thrash A."/>
            <person name="Conover J.L."/>
            <person name="Sanders W.S."/>
            <person name="Peterson D.G."/>
            <person name="Frelichowski J.E."/>
            <person name="Scheffler J.A."/>
            <person name="Scheffler B.E."/>
            <person name="Wendel J.F."/>
        </authorList>
    </citation>
    <scope>NUCLEOTIDE SEQUENCE [LARGE SCALE GENOMIC DNA]</scope>
    <source>
        <strain evidence="8">1</strain>
        <tissue evidence="8">Leaf</tissue>
    </source>
</reference>
<evidence type="ECO:0000256" key="4">
    <source>
        <dbReference type="ARBA" id="ARBA00022792"/>
    </source>
</evidence>
<comment type="similarity">
    <text evidence="2">Belongs to the MICOS complex subunit Mic60 family.</text>
</comment>
<protein>
    <submittedName>
        <fullName evidence="8">Uncharacterized protein</fullName>
    </submittedName>
</protein>
<keyword evidence="5" id="KW-1133">Transmembrane helix</keyword>
<evidence type="ECO:0000256" key="1">
    <source>
        <dbReference type="ARBA" id="ARBA00004273"/>
    </source>
</evidence>
<dbReference type="GO" id="GO:0042407">
    <property type="term" value="P:cristae formation"/>
    <property type="evidence" value="ECO:0007669"/>
    <property type="project" value="TreeGrafter"/>
</dbReference>
<dbReference type="AlphaFoldDB" id="A0A7J9LNJ3"/>
<evidence type="ECO:0000313" key="8">
    <source>
        <dbReference type="EMBL" id="MBA0860310.1"/>
    </source>
</evidence>
<gene>
    <name evidence="8" type="ORF">Goshw_016341</name>
</gene>
<dbReference type="GO" id="GO:0061617">
    <property type="term" value="C:MICOS complex"/>
    <property type="evidence" value="ECO:0007669"/>
    <property type="project" value="TreeGrafter"/>
</dbReference>
<comment type="caution">
    <text evidence="8">The sequence shown here is derived from an EMBL/GenBank/DDBJ whole genome shotgun (WGS) entry which is preliminary data.</text>
</comment>
<evidence type="ECO:0000313" key="9">
    <source>
        <dbReference type="Proteomes" id="UP000593576"/>
    </source>
</evidence>
<evidence type="ECO:0000256" key="6">
    <source>
        <dbReference type="ARBA" id="ARBA00023128"/>
    </source>
</evidence>
<keyword evidence="9" id="KW-1185">Reference proteome</keyword>
<dbReference type="OrthoDB" id="10261039at2759"/>
<keyword evidence="3" id="KW-0812">Transmembrane</keyword>
<organism evidence="8 9">
    <name type="scientific">Gossypium schwendimanii</name>
    <name type="common">Cotton</name>
    <dbReference type="NCBI Taxonomy" id="34291"/>
    <lineage>
        <taxon>Eukaryota</taxon>
        <taxon>Viridiplantae</taxon>
        <taxon>Streptophyta</taxon>
        <taxon>Embryophyta</taxon>
        <taxon>Tracheophyta</taxon>
        <taxon>Spermatophyta</taxon>
        <taxon>Magnoliopsida</taxon>
        <taxon>eudicotyledons</taxon>
        <taxon>Gunneridae</taxon>
        <taxon>Pentapetalae</taxon>
        <taxon>rosids</taxon>
        <taxon>malvids</taxon>
        <taxon>Malvales</taxon>
        <taxon>Malvaceae</taxon>
        <taxon>Malvoideae</taxon>
        <taxon>Gossypium</taxon>
    </lineage>
</organism>
<dbReference type="Pfam" id="PF09731">
    <property type="entry name" value="Mitofilin"/>
    <property type="match status" value="1"/>
</dbReference>
<evidence type="ECO:0000256" key="5">
    <source>
        <dbReference type="ARBA" id="ARBA00022989"/>
    </source>
</evidence>
<dbReference type="PANTHER" id="PTHR15415">
    <property type="entry name" value="MITOFILIN"/>
    <property type="match status" value="1"/>
</dbReference>
<name>A0A7J9LNJ3_GOSSC</name>
<sequence length="131" mass="14156">MWYSFKSNLEGGLLVVSELPFNALKGTLRHFSLIPPGGGGILTHCLAHIASWLKVKEVDQSGEGIESLISRVDKYLAEGKLAEAATALEQGVKGSQAEEIVNDWVKQARNRAITEQALTALQSYATCISLT</sequence>
<evidence type="ECO:0000256" key="7">
    <source>
        <dbReference type="ARBA" id="ARBA00023136"/>
    </source>
</evidence>